<dbReference type="InterPro" id="IPR000792">
    <property type="entry name" value="Tscrpt_reg_LuxR_C"/>
</dbReference>
<dbReference type="PATRIC" id="fig|2033.6.peg.2998"/>
<dbReference type="Gene3D" id="1.10.10.10">
    <property type="entry name" value="Winged helix-like DNA-binding domain superfamily/Winged helix DNA-binding domain"/>
    <property type="match status" value="1"/>
</dbReference>
<feature type="domain" description="HTH luxR-type" evidence="4">
    <location>
        <begin position="252"/>
        <end position="317"/>
    </location>
</feature>
<keyword evidence="2" id="KW-0238">DNA-binding</keyword>
<accession>A0A147EX95</accession>
<dbReference type="CDD" id="cd06170">
    <property type="entry name" value="LuxR_C_like"/>
    <property type="match status" value="1"/>
</dbReference>
<dbReference type="PROSITE" id="PS50043">
    <property type="entry name" value="HTH_LUXR_2"/>
    <property type="match status" value="1"/>
</dbReference>
<sequence length="335" mass="36254">MEKCDGLAERNDSSWSNDSYILSMARILVLANSGDADALLHTAATLRQIDGGGDHLQYAADVATVQAHVLCGDIDEAVCLAGDLLACGSSRGHSMVRALLASLYFDTLLLRGEPRRALAVLSACAPSASRLVCLEAKRAMALEMMGDHRSVLRVTQPCVGRLAEHGLRAAASIMLVRGVAQHRLGEAGRARRSLADGFRIAARAHLSLNAFIGLARTDLDEVAPLISDVVPGVRTVLARLEEYRGILPDPPSPSFVPNLTSREESLAWSIYYGASNKDISEKDGVSVNTVKTQLSTLYRKLGVSSREQALTFLEERDFFMTEINENFIPSDTEKS</sequence>
<evidence type="ECO:0000259" key="4">
    <source>
        <dbReference type="PROSITE" id="PS50043"/>
    </source>
</evidence>
<reference evidence="5 6" key="1">
    <citation type="journal article" date="2016" name="Front. Microbiol.">
        <title>Genomic Resource of Rice Seed Associated Bacteria.</title>
        <authorList>
            <person name="Midha S."/>
            <person name="Bansal K."/>
            <person name="Sharma S."/>
            <person name="Kumar N."/>
            <person name="Patil P.P."/>
            <person name="Chaudhry V."/>
            <person name="Patil P.B."/>
        </authorList>
    </citation>
    <scope>NUCLEOTIDE SEQUENCE [LARGE SCALE GENOMIC DNA]</scope>
    <source>
        <strain evidence="5 6">NS220</strain>
    </source>
</reference>
<dbReference type="PANTHER" id="PTHR44688">
    <property type="entry name" value="DNA-BINDING TRANSCRIPTIONAL ACTIVATOR DEVR_DOSR"/>
    <property type="match status" value="1"/>
</dbReference>
<evidence type="ECO:0000256" key="3">
    <source>
        <dbReference type="ARBA" id="ARBA00023163"/>
    </source>
</evidence>
<gene>
    <name evidence="5" type="ORF">NS220_09510</name>
</gene>
<dbReference type="GO" id="GO:0003677">
    <property type="term" value="F:DNA binding"/>
    <property type="evidence" value="ECO:0007669"/>
    <property type="project" value="UniProtKB-KW"/>
</dbReference>
<dbReference type="GO" id="GO:0006355">
    <property type="term" value="P:regulation of DNA-templated transcription"/>
    <property type="evidence" value="ECO:0007669"/>
    <property type="project" value="InterPro"/>
</dbReference>
<dbReference type="AlphaFoldDB" id="A0A147EX95"/>
<dbReference type="EMBL" id="LDRT01000057">
    <property type="protein sequence ID" value="KTR94305.1"/>
    <property type="molecule type" value="Genomic_DNA"/>
</dbReference>
<proteinExistence type="predicted"/>
<protein>
    <recommendedName>
        <fullName evidence="4">HTH luxR-type domain-containing protein</fullName>
    </recommendedName>
</protein>
<evidence type="ECO:0000313" key="6">
    <source>
        <dbReference type="Proteomes" id="UP000075025"/>
    </source>
</evidence>
<dbReference type="Pfam" id="PF00196">
    <property type="entry name" value="GerE"/>
    <property type="match status" value="1"/>
</dbReference>
<evidence type="ECO:0000256" key="1">
    <source>
        <dbReference type="ARBA" id="ARBA00023015"/>
    </source>
</evidence>
<comment type="caution">
    <text evidence="5">The sequence shown here is derived from an EMBL/GenBank/DDBJ whole genome shotgun (WGS) entry which is preliminary data.</text>
</comment>
<dbReference type="SUPFAM" id="SSF46894">
    <property type="entry name" value="C-terminal effector domain of the bipartite response regulators"/>
    <property type="match status" value="1"/>
</dbReference>
<organism evidence="5 6">
    <name type="scientific">Microbacterium testaceum</name>
    <name type="common">Aureobacterium testaceum</name>
    <name type="synonym">Brevibacterium testaceum</name>
    <dbReference type="NCBI Taxonomy" id="2033"/>
    <lineage>
        <taxon>Bacteria</taxon>
        <taxon>Bacillati</taxon>
        <taxon>Actinomycetota</taxon>
        <taxon>Actinomycetes</taxon>
        <taxon>Micrococcales</taxon>
        <taxon>Microbacteriaceae</taxon>
        <taxon>Microbacterium</taxon>
    </lineage>
</organism>
<dbReference type="InterPro" id="IPR016032">
    <property type="entry name" value="Sig_transdc_resp-reg_C-effctor"/>
</dbReference>
<evidence type="ECO:0000256" key="2">
    <source>
        <dbReference type="ARBA" id="ARBA00023125"/>
    </source>
</evidence>
<evidence type="ECO:0000313" key="5">
    <source>
        <dbReference type="EMBL" id="KTR94305.1"/>
    </source>
</evidence>
<dbReference type="Proteomes" id="UP000075025">
    <property type="component" value="Unassembled WGS sequence"/>
</dbReference>
<dbReference type="PANTHER" id="PTHR44688:SF16">
    <property type="entry name" value="DNA-BINDING TRANSCRIPTIONAL ACTIVATOR DEVR_DOSR"/>
    <property type="match status" value="1"/>
</dbReference>
<keyword evidence="3" id="KW-0804">Transcription</keyword>
<name>A0A147EX95_MICTE</name>
<dbReference type="PRINTS" id="PR00038">
    <property type="entry name" value="HTHLUXR"/>
</dbReference>
<dbReference type="InterPro" id="IPR036388">
    <property type="entry name" value="WH-like_DNA-bd_sf"/>
</dbReference>
<keyword evidence="1" id="KW-0805">Transcription regulation</keyword>
<dbReference type="SMART" id="SM00421">
    <property type="entry name" value="HTH_LUXR"/>
    <property type="match status" value="1"/>
</dbReference>